<sequence>MVKILLTEYVVSTYGLNNYSYISLLAEAYAMTRSLVKVLKHAGVDVIITLSNQIHNMLGRDIKVDDVVIIEGNYINVLEELREDVDYAIAIAPPHEMITIVEILRDKFLGPSYDLTKILSDKYEATLMLRKCGLKTPLTLSAYSSSEKISIDEVSFPVVVKPSMSAGAECVYIARDKDSFVESIRKITKCDPKGYVVIQEYVEGFHGSISMVVYNSEIYLYSLNLQLISILNNRIVYNGNVLPLRNKDYVQVARSVVEKIVKCLSGLKGYIGIDVVWNDEDMYVIEVNPRFTTAGVAISELYPDLGKILIGYRLPGKERYLGNLVQGYAYIIKNVDHIERNCLDSSSPNFDLCLDKLITIGRVAEFKDVLNILLKQYGDLVKNLAYNITIVSNEIN</sequence>
<organism evidence="6">
    <name type="scientific">Ignisphaera aggregans</name>
    <dbReference type="NCBI Taxonomy" id="334771"/>
    <lineage>
        <taxon>Archaea</taxon>
        <taxon>Thermoproteota</taxon>
        <taxon>Thermoprotei</taxon>
        <taxon>Desulfurococcales</taxon>
        <taxon>Desulfurococcaceae</taxon>
        <taxon>Ignisphaera</taxon>
    </lineage>
</organism>
<dbReference type="InterPro" id="IPR003806">
    <property type="entry name" value="ATP-grasp_PylC-type"/>
</dbReference>
<gene>
    <name evidence="6" type="ORF">ENT99_03440</name>
</gene>
<feature type="domain" description="ATP-grasp" evidence="5">
    <location>
        <begin position="126"/>
        <end position="314"/>
    </location>
</feature>
<evidence type="ECO:0000313" key="6">
    <source>
        <dbReference type="EMBL" id="HFQ78741.1"/>
    </source>
</evidence>
<evidence type="ECO:0000256" key="4">
    <source>
        <dbReference type="PROSITE-ProRule" id="PRU00409"/>
    </source>
</evidence>
<dbReference type="GO" id="GO:0005524">
    <property type="term" value="F:ATP binding"/>
    <property type="evidence" value="ECO:0007669"/>
    <property type="project" value="UniProtKB-UniRule"/>
</dbReference>
<dbReference type="PANTHER" id="PTHR43055:SF1">
    <property type="entry name" value="FORMATE-DEPENDENT PHOSPHORIBOSYLGLYCINAMIDE FORMYLTRANSFERASE"/>
    <property type="match status" value="1"/>
</dbReference>
<name>A0A832ASS4_9CREN</name>
<evidence type="ECO:0000256" key="1">
    <source>
        <dbReference type="ARBA" id="ARBA00022598"/>
    </source>
</evidence>
<dbReference type="Pfam" id="PF02655">
    <property type="entry name" value="ATP-grasp_3"/>
    <property type="match status" value="1"/>
</dbReference>
<dbReference type="GO" id="GO:0005829">
    <property type="term" value="C:cytosol"/>
    <property type="evidence" value="ECO:0007669"/>
    <property type="project" value="TreeGrafter"/>
</dbReference>
<dbReference type="SUPFAM" id="SSF56059">
    <property type="entry name" value="Glutathione synthetase ATP-binding domain-like"/>
    <property type="match status" value="1"/>
</dbReference>
<dbReference type="EMBL" id="DTAU01000061">
    <property type="protein sequence ID" value="HFQ78741.1"/>
    <property type="molecule type" value="Genomic_DNA"/>
</dbReference>
<reference evidence="6" key="1">
    <citation type="journal article" date="2020" name="mSystems">
        <title>Genome- and Community-Level Interaction Insights into Carbon Utilization and Element Cycling Functions of Hydrothermarchaeota in Hydrothermal Sediment.</title>
        <authorList>
            <person name="Zhou Z."/>
            <person name="Liu Y."/>
            <person name="Xu W."/>
            <person name="Pan J."/>
            <person name="Luo Z.H."/>
            <person name="Li M."/>
        </authorList>
    </citation>
    <scope>NUCLEOTIDE SEQUENCE</scope>
    <source>
        <strain evidence="6">SpSt-629</strain>
    </source>
</reference>
<evidence type="ECO:0000256" key="2">
    <source>
        <dbReference type="ARBA" id="ARBA00022741"/>
    </source>
</evidence>
<dbReference type="InterPro" id="IPR011761">
    <property type="entry name" value="ATP-grasp"/>
</dbReference>
<dbReference type="AlphaFoldDB" id="A0A832ASS4"/>
<evidence type="ECO:0000256" key="3">
    <source>
        <dbReference type="ARBA" id="ARBA00022840"/>
    </source>
</evidence>
<comment type="caution">
    <text evidence="6">The sequence shown here is derived from an EMBL/GenBank/DDBJ whole genome shotgun (WGS) entry which is preliminary data.</text>
</comment>
<accession>A0A832ASS4</accession>
<dbReference type="PROSITE" id="PS50975">
    <property type="entry name" value="ATP_GRASP"/>
    <property type="match status" value="1"/>
</dbReference>
<keyword evidence="2 4" id="KW-0547">Nucleotide-binding</keyword>
<evidence type="ECO:0000259" key="5">
    <source>
        <dbReference type="PROSITE" id="PS50975"/>
    </source>
</evidence>
<dbReference type="GO" id="GO:0046872">
    <property type="term" value="F:metal ion binding"/>
    <property type="evidence" value="ECO:0007669"/>
    <property type="project" value="InterPro"/>
</dbReference>
<dbReference type="GO" id="GO:0016874">
    <property type="term" value="F:ligase activity"/>
    <property type="evidence" value="ECO:0007669"/>
    <property type="project" value="UniProtKB-KW"/>
</dbReference>
<proteinExistence type="predicted"/>
<dbReference type="Gene3D" id="3.30.470.20">
    <property type="entry name" value="ATP-grasp fold, B domain"/>
    <property type="match status" value="1"/>
</dbReference>
<protein>
    <submittedName>
        <fullName evidence="6">ATP-grasp domain-containing protein</fullName>
    </submittedName>
</protein>
<keyword evidence="3 4" id="KW-0067">ATP-binding</keyword>
<dbReference type="Gene3D" id="3.40.50.11770">
    <property type="match status" value="1"/>
</dbReference>
<dbReference type="PANTHER" id="PTHR43055">
    <property type="entry name" value="FORMATE-DEPENDENT PHOSPHORIBOSYLGLYCINAMIDE FORMYLTRANSFERASE"/>
    <property type="match status" value="1"/>
</dbReference>
<dbReference type="Gene3D" id="2.30.36.100">
    <property type="match status" value="1"/>
</dbReference>
<keyword evidence="1" id="KW-0436">Ligase</keyword>